<keyword evidence="4 17" id="KW-0148">Chlorophyll</keyword>
<evidence type="ECO:0000313" key="21">
    <source>
        <dbReference type="Proteomes" id="UP001314263"/>
    </source>
</evidence>
<dbReference type="InterPro" id="IPR022796">
    <property type="entry name" value="Chloroa_b-bind"/>
</dbReference>
<evidence type="ECO:0000256" key="19">
    <source>
        <dbReference type="SAM" id="MobiDB-lite"/>
    </source>
</evidence>
<evidence type="ECO:0000256" key="2">
    <source>
        <dbReference type="ARBA" id="ARBA00004141"/>
    </source>
</evidence>
<keyword evidence="11" id="KW-0460">Magnesium</keyword>
<evidence type="ECO:0000256" key="8">
    <source>
        <dbReference type="ARBA" id="ARBA00022640"/>
    </source>
</evidence>
<dbReference type="GO" id="GO:0009522">
    <property type="term" value="C:photosystem I"/>
    <property type="evidence" value="ECO:0007669"/>
    <property type="project" value="UniProtKB-KW"/>
</dbReference>
<keyword evidence="7" id="KW-0597">Phosphoprotein</keyword>
<keyword evidence="12" id="KW-0809">Transit peptide</keyword>
<accession>A0AAV1IIS8</accession>
<organism evidence="20 21">
    <name type="scientific">Coccomyxa viridis</name>
    <dbReference type="NCBI Taxonomy" id="1274662"/>
    <lineage>
        <taxon>Eukaryota</taxon>
        <taxon>Viridiplantae</taxon>
        <taxon>Chlorophyta</taxon>
        <taxon>core chlorophytes</taxon>
        <taxon>Trebouxiophyceae</taxon>
        <taxon>Trebouxiophyceae incertae sedis</taxon>
        <taxon>Coccomyxaceae</taxon>
        <taxon>Coccomyxa</taxon>
    </lineage>
</organism>
<dbReference type="GO" id="GO:0016168">
    <property type="term" value="F:chlorophyll binding"/>
    <property type="evidence" value="ECO:0007669"/>
    <property type="project" value="UniProtKB-KW"/>
</dbReference>
<dbReference type="AlphaFoldDB" id="A0AAV1IIS8"/>
<feature type="binding site" evidence="17">
    <location>
        <position position="179"/>
    </location>
    <ligand>
        <name>chlorophyll a</name>
        <dbReference type="ChEBI" id="CHEBI:58416"/>
        <label>1</label>
    </ligand>
</feature>
<evidence type="ECO:0000256" key="11">
    <source>
        <dbReference type="ARBA" id="ARBA00022842"/>
    </source>
</evidence>
<keyword evidence="13" id="KW-1133">Transmembrane helix</keyword>
<feature type="region of interest" description="Disordered" evidence="19">
    <location>
        <begin position="142"/>
        <end position="164"/>
    </location>
</feature>
<comment type="function">
    <text evidence="1 18">The light-harvesting complex (LHC) functions as a light receptor, it captures and delivers excitation energy to photosystems with which it is closely associated.</text>
</comment>
<dbReference type="GO" id="GO:0046872">
    <property type="term" value="F:metal ion binding"/>
    <property type="evidence" value="ECO:0007669"/>
    <property type="project" value="UniProtKB-KW"/>
</dbReference>
<feature type="binding site" evidence="17">
    <location>
        <position position="74"/>
    </location>
    <ligand>
        <name>chlorophyll a</name>
        <dbReference type="ChEBI" id="CHEBI:58416"/>
        <label>1</label>
    </ligand>
</feature>
<keyword evidence="14 18" id="KW-0157">Chromophore</keyword>
<keyword evidence="18" id="KW-0604">Photosystem II</keyword>
<dbReference type="GO" id="GO:0009535">
    <property type="term" value="C:chloroplast thylakoid membrane"/>
    <property type="evidence" value="ECO:0007669"/>
    <property type="project" value="UniProtKB-SubCell"/>
</dbReference>
<keyword evidence="10" id="KW-0479">Metal-binding</keyword>
<evidence type="ECO:0000256" key="7">
    <source>
        <dbReference type="ARBA" id="ARBA00022553"/>
    </source>
</evidence>
<feature type="binding site" description="axial binding residue" evidence="17">
    <location>
        <position position="176"/>
    </location>
    <ligand>
        <name>chlorophyll b</name>
        <dbReference type="ChEBI" id="CHEBI:61721"/>
        <label>3</label>
    </ligand>
    <ligandPart>
        <name>Mg</name>
        <dbReference type="ChEBI" id="CHEBI:25107"/>
    </ligandPart>
</feature>
<feature type="binding site" evidence="17">
    <location>
        <position position="175"/>
    </location>
    <ligand>
        <name>chlorophyll a</name>
        <dbReference type="ChEBI" id="CHEBI:58416"/>
        <label>1</label>
    </ligand>
</feature>
<feature type="binding site" description="axial binding residue" evidence="17">
    <location>
        <position position="79"/>
    </location>
    <ligand>
        <name>chlorophyll b</name>
        <dbReference type="ChEBI" id="CHEBI:61721"/>
        <label>1</label>
    </ligand>
    <ligandPart>
        <name>Mg</name>
        <dbReference type="ChEBI" id="CHEBI:25107"/>
    </ligandPart>
</feature>
<evidence type="ECO:0000256" key="5">
    <source>
        <dbReference type="ARBA" id="ARBA00022528"/>
    </source>
</evidence>
<dbReference type="Proteomes" id="UP001314263">
    <property type="component" value="Unassembled WGS sequence"/>
</dbReference>
<comment type="subcellular location">
    <subcellularLocation>
        <location evidence="2">Membrane</location>
        <topology evidence="2">Multi-pass membrane protein</topology>
    </subcellularLocation>
    <subcellularLocation>
        <location evidence="3 18">Plastid</location>
        <location evidence="3 18">Chloroplast thylakoid membrane</location>
    </subcellularLocation>
</comment>
<evidence type="ECO:0000256" key="9">
    <source>
        <dbReference type="ARBA" id="ARBA00022692"/>
    </source>
</evidence>
<comment type="caution">
    <text evidence="20">The sequence shown here is derived from an EMBL/GenBank/DDBJ whole genome shotgun (WGS) entry which is preliminary data.</text>
</comment>
<feature type="binding site" evidence="17">
    <location>
        <position position="193"/>
    </location>
    <ligand>
        <name>chlorophyll a</name>
        <dbReference type="ChEBI" id="CHEBI:58416"/>
        <label>1</label>
    </ligand>
</feature>
<dbReference type="Pfam" id="PF00504">
    <property type="entry name" value="Chloroa_b-bind"/>
    <property type="match status" value="1"/>
</dbReference>
<sequence length="230" mass="24534">MASALLTSSFVARGAVRPTRLSTSNGSRTVMKAGNWLPGSETPEYLENIPGSFGFDPFGLGSVPANLQRFQEAELVHCRWAMAGVAGALGAELLGQGDWYEAPQWAITGGQPQYLGIPLPFSLTTLLAIEFVAIAGAEAQRQAEPDAEKRKYPGGAFDPLGLSKDSNTLEQNKLKELKNGRLAMLAFVGFVAQHAATGKGPIDGLKFHLADPWKNNFATNGVSIPFLGYP</sequence>
<evidence type="ECO:0000256" key="4">
    <source>
        <dbReference type="ARBA" id="ARBA00022494"/>
    </source>
</evidence>
<evidence type="ECO:0000256" key="1">
    <source>
        <dbReference type="ARBA" id="ARBA00003803"/>
    </source>
</evidence>
<evidence type="ECO:0000256" key="13">
    <source>
        <dbReference type="ARBA" id="ARBA00022989"/>
    </source>
</evidence>
<evidence type="ECO:0000256" key="17">
    <source>
        <dbReference type="PIRSR" id="PIRSR601344-1"/>
    </source>
</evidence>
<evidence type="ECO:0000256" key="14">
    <source>
        <dbReference type="ARBA" id="ARBA00022991"/>
    </source>
</evidence>
<evidence type="ECO:0000256" key="18">
    <source>
        <dbReference type="RuleBase" id="RU363080"/>
    </source>
</evidence>
<keyword evidence="18" id="KW-0603">Photosystem I</keyword>
<evidence type="ECO:0000256" key="15">
    <source>
        <dbReference type="ARBA" id="ARBA00023078"/>
    </source>
</evidence>
<keyword evidence="9" id="KW-0812">Transmembrane</keyword>
<keyword evidence="16" id="KW-0472">Membrane</keyword>
<keyword evidence="21" id="KW-1185">Reference proteome</keyword>
<dbReference type="EMBL" id="CAUYUE010000016">
    <property type="protein sequence ID" value="CAK0787178.1"/>
    <property type="molecule type" value="Genomic_DNA"/>
</dbReference>
<keyword evidence="6 18" id="KW-0602">Photosynthesis</keyword>
<dbReference type="GO" id="GO:0009523">
    <property type="term" value="C:photosystem II"/>
    <property type="evidence" value="ECO:0007669"/>
    <property type="project" value="UniProtKB-KW"/>
</dbReference>
<evidence type="ECO:0000256" key="3">
    <source>
        <dbReference type="ARBA" id="ARBA00004334"/>
    </source>
</evidence>
<evidence type="ECO:0000256" key="16">
    <source>
        <dbReference type="ARBA" id="ARBA00023136"/>
    </source>
</evidence>
<dbReference type="GO" id="GO:0009765">
    <property type="term" value="P:photosynthesis, light harvesting"/>
    <property type="evidence" value="ECO:0007669"/>
    <property type="project" value="InterPro"/>
</dbReference>
<feature type="binding site" evidence="17">
    <location>
        <position position="208"/>
    </location>
    <ligand>
        <name>chlorophyll a</name>
        <dbReference type="ChEBI" id="CHEBI:58416"/>
        <label>1</label>
    </ligand>
</feature>
<dbReference type="SUPFAM" id="SSF103511">
    <property type="entry name" value="Chlorophyll a-b binding protein"/>
    <property type="match status" value="1"/>
</dbReference>
<comment type="similarity">
    <text evidence="18">Belongs to the light-harvesting chlorophyll a/b-binding (LHC) protein family.</text>
</comment>
<feature type="binding site" evidence="17">
    <location>
        <position position="111"/>
    </location>
    <ligand>
        <name>chlorophyll a</name>
        <dbReference type="ChEBI" id="CHEBI:58416"/>
        <label>1</label>
    </ligand>
</feature>
<dbReference type="Gene3D" id="1.10.3460.10">
    <property type="entry name" value="Chlorophyll a/b binding protein domain"/>
    <property type="match status" value="1"/>
</dbReference>
<keyword evidence="5 18" id="KW-0150">Chloroplast</keyword>
<evidence type="ECO:0000256" key="10">
    <source>
        <dbReference type="ARBA" id="ARBA00022723"/>
    </source>
</evidence>
<reference evidence="20 21" key="1">
    <citation type="submission" date="2023-10" db="EMBL/GenBank/DDBJ databases">
        <authorList>
            <person name="Maclean D."/>
            <person name="Macfadyen A."/>
        </authorList>
    </citation>
    <scope>NUCLEOTIDE SEQUENCE [LARGE SCALE GENOMIC DNA]</scope>
</reference>
<name>A0AAV1IIS8_9CHLO</name>
<proteinExistence type="inferred from homology"/>
<evidence type="ECO:0000256" key="6">
    <source>
        <dbReference type="ARBA" id="ARBA00022531"/>
    </source>
</evidence>
<keyword evidence="8 18" id="KW-0934">Plastid</keyword>
<keyword evidence="15 18" id="KW-0793">Thylakoid</keyword>
<dbReference type="FunFam" id="1.10.3460.10:FF:000004">
    <property type="entry name" value="Chlorophyll a-b binding protein, chloroplastic"/>
    <property type="match status" value="1"/>
</dbReference>
<evidence type="ECO:0000313" key="20">
    <source>
        <dbReference type="EMBL" id="CAK0787178.1"/>
    </source>
</evidence>
<feature type="binding site" evidence="17">
    <location>
        <position position="77"/>
    </location>
    <ligand>
        <name>chlorophyll a</name>
        <dbReference type="ChEBI" id="CHEBI:58416"/>
        <label>1</label>
    </ligand>
</feature>
<gene>
    <name evidence="20" type="ORF">CVIRNUC_010394</name>
</gene>
<dbReference type="InterPro" id="IPR001344">
    <property type="entry name" value="Chloro_AB-bd_pln"/>
</dbReference>
<dbReference type="PANTHER" id="PTHR21649">
    <property type="entry name" value="CHLOROPHYLL A/B BINDING PROTEIN"/>
    <property type="match status" value="1"/>
</dbReference>
<evidence type="ECO:0000256" key="12">
    <source>
        <dbReference type="ARBA" id="ARBA00022946"/>
    </source>
</evidence>
<feature type="compositionally biased region" description="Basic and acidic residues" evidence="19">
    <location>
        <begin position="142"/>
        <end position="151"/>
    </location>
</feature>
<feature type="binding site" description="axial binding residue" evidence="17">
    <location>
        <position position="144"/>
    </location>
    <ligand>
        <name>chlorophyll b</name>
        <dbReference type="ChEBI" id="CHEBI:61721"/>
        <label>1</label>
    </ligand>
    <ligandPart>
        <name>Mg</name>
        <dbReference type="ChEBI" id="CHEBI:25107"/>
    </ligandPart>
</feature>
<protein>
    <recommendedName>
        <fullName evidence="18">Chlorophyll a-b binding protein, chloroplastic</fullName>
    </recommendedName>
</protein>
<feature type="binding site" evidence="17">
    <location>
        <position position="181"/>
    </location>
    <ligand>
        <name>chlorophyll a</name>
        <dbReference type="ChEBI" id="CHEBI:58416"/>
        <label>1</label>
    </ligand>
</feature>